<dbReference type="InterPro" id="IPR012340">
    <property type="entry name" value="NA-bd_OB-fold"/>
</dbReference>
<evidence type="ECO:0008006" key="3">
    <source>
        <dbReference type="Google" id="ProtNLM"/>
    </source>
</evidence>
<feature type="region of interest" description="Disordered" evidence="1">
    <location>
        <begin position="134"/>
        <end position="205"/>
    </location>
</feature>
<evidence type="ECO:0000256" key="1">
    <source>
        <dbReference type="SAM" id="MobiDB-lite"/>
    </source>
</evidence>
<evidence type="ECO:0000313" key="2">
    <source>
        <dbReference type="EnsemblPlants" id="EMT31069"/>
    </source>
</evidence>
<sequence length="346" mass="38426">MAEEPWPAGVMAWGGDDIGAWADEARAPRTAGGSGALGSSVGALKTSACGVGSDAPSSMRQEKFYTAEATIKSIDTSDEWYYIGCGKCNKKLQKEGNHFYCPKCEKDPEKTCPSTVTKITLFIELFLYSEEDSSVQHANVEQNTTKGTKKARTRNTCRVVHSDEESEEDSQEKDECKFKESSPKRKRTISIIEDGDSEKDGTENYSKTSIRLTSVDKGSKKKGIRNDNHEQVNKLSLSKTIKQESEDDELTIDQSKRSRRRSTGRAANLDGESKAEGAQEINKSKSMESSPKRKRVVTRQCASVDNKPVNNHHEEKTEKEGNQEHNDSRPRTRLSSVDKKSLCKGI</sequence>
<accession>M8C9S5</accession>
<dbReference type="Gene3D" id="2.40.50.140">
    <property type="entry name" value="Nucleic acid-binding proteins"/>
    <property type="match status" value="1"/>
</dbReference>
<name>M8C9S5_AEGTA</name>
<dbReference type="SUPFAM" id="SSF50249">
    <property type="entry name" value="Nucleic acid-binding proteins"/>
    <property type="match status" value="1"/>
</dbReference>
<feature type="compositionally biased region" description="Basic and acidic residues" evidence="1">
    <location>
        <begin position="271"/>
        <end position="286"/>
    </location>
</feature>
<feature type="compositionally biased region" description="Basic and acidic residues" evidence="1">
    <location>
        <begin position="173"/>
        <end position="183"/>
    </location>
</feature>
<dbReference type="EnsemblPlants" id="EMT31069">
    <property type="protein sequence ID" value="EMT31069"/>
    <property type="gene ID" value="F775_15914"/>
</dbReference>
<proteinExistence type="predicted"/>
<feature type="region of interest" description="Disordered" evidence="1">
    <location>
        <begin position="237"/>
        <end position="346"/>
    </location>
</feature>
<organism evidence="2">
    <name type="scientific">Aegilops tauschii</name>
    <name type="common">Tausch's goatgrass</name>
    <name type="synonym">Aegilops squarrosa</name>
    <dbReference type="NCBI Taxonomy" id="37682"/>
    <lineage>
        <taxon>Eukaryota</taxon>
        <taxon>Viridiplantae</taxon>
        <taxon>Streptophyta</taxon>
        <taxon>Embryophyta</taxon>
        <taxon>Tracheophyta</taxon>
        <taxon>Spermatophyta</taxon>
        <taxon>Magnoliopsida</taxon>
        <taxon>Liliopsida</taxon>
        <taxon>Poales</taxon>
        <taxon>Poaceae</taxon>
        <taxon>BOP clade</taxon>
        <taxon>Pooideae</taxon>
        <taxon>Triticodae</taxon>
        <taxon>Triticeae</taxon>
        <taxon>Triticinae</taxon>
        <taxon>Aegilops</taxon>
    </lineage>
</organism>
<dbReference type="ExpressionAtlas" id="M8C9S5">
    <property type="expression patterns" value="baseline"/>
</dbReference>
<reference evidence="2" key="1">
    <citation type="submission" date="2015-06" db="UniProtKB">
        <authorList>
            <consortium name="EnsemblPlants"/>
        </authorList>
    </citation>
    <scope>IDENTIFICATION</scope>
</reference>
<feature type="compositionally biased region" description="Polar residues" evidence="1">
    <location>
        <begin position="135"/>
        <end position="146"/>
    </location>
</feature>
<dbReference type="AlphaFoldDB" id="M8C9S5"/>
<protein>
    <recommendedName>
        <fullName evidence="3">Replication factor A C-terminal domain-containing protein</fullName>
    </recommendedName>
</protein>
<feature type="compositionally biased region" description="Basic and acidic residues" evidence="1">
    <location>
        <begin position="311"/>
        <end position="346"/>
    </location>
</feature>